<evidence type="ECO:0000259" key="4">
    <source>
        <dbReference type="PROSITE" id="PS50924"/>
    </source>
</evidence>
<feature type="domain" description="EAL" evidence="2">
    <location>
        <begin position="531"/>
        <end position="781"/>
    </location>
</feature>
<feature type="domain" description="MHYT" evidence="4">
    <location>
        <begin position="3"/>
        <end position="187"/>
    </location>
</feature>
<dbReference type="PROSITE" id="PS50883">
    <property type="entry name" value="EAL"/>
    <property type="match status" value="1"/>
</dbReference>
<dbReference type="InterPro" id="IPR052155">
    <property type="entry name" value="Biofilm_reg_signaling"/>
</dbReference>
<dbReference type="InterPro" id="IPR000160">
    <property type="entry name" value="GGDEF_dom"/>
</dbReference>
<evidence type="ECO:0000256" key="1">
    <source>
        <dbReference type="PROSITE-ProRule" id="PRU00244"/>
    </source>
</evidence>
<dbReference type="SMART" id="SM00052">
    <property type="entry name" value="EAL"/>
    <property type="match status" value="1"/>
</dbReference>
<dbReference type="PANTHER" id="PTHR44757">
    <property type="entry name" value="DIGUANYLATE CYCLASE DGCP"/>
    <property type="match status" value="1"/>
</dbReference>
<organism evidence="5 6">
    <name type="scientific">Comamonas testosteroni (strain DSM 14576 / KF-1)</name>
    <name type="common">Pseudomonas testosteroni</name>
    <dbReference type="NCBI Taxonomy" id="399795"/>
    <lineage>
        <taxon>Bacteria</taxon>
        <taxon>Pseudomonadati</taxon>
        <taxon>Pseudomonadota</taxon>
        <taxon>Betaproteobacteria</taxon>
        <taxon>Burkholderiales</taxon>
        <taxon>Comamonadaceae</taxon>
        <taxon>Comamonas</taxon>
    </lineage>
</organism>
<evidence type="ECO:0000313" key="6">
    <source>
        <dbReference type="Proteomes" id="UP000003039"/>
    </source>
</evidence>
<dbReference type="PROSITE" id="PS50887">
    <property type="entry name" value="GGDEF"/>
    <property type="match status" value="1"/>
</dbReference>
<dbReference type="CDD" id="cd01949">
    <property type="entry name" value="GGDEF"/>
    <property type="match status" value="1"/>
</dbReference>
<dbReference type="InterPro" id="IPR043128">
    <property type="entry name" value="Rev_trsase/Diguanyl_cyclase"/>
</dbReference>
<protein>
    <submittedName>
        <fullName evidence="5">Diguanylate cyclase/phosphodiesterase</fullName>
    </submittedName>
</protein>
<feature type="transmembrane region" description="Helical" evidence="1">
    <location>
        <begin position="128"/>
        <end position="150"/>
    </location>
</feature>
<feature type="transmembrane region" description="Helical" evidence="1">
    <location>
        <begin position="202"/>
        <end position="228"/>
    </location>
</feature>
<dbReference type="PANTHER" id="PTHR44757:SF2">
    <property type="entry name" value="BIOFILM ARCHITECTURE MAINTENANCE PROTEIN MBAA"/>
    <property type="match status" value="1"/>
</dbReference>
<sequence length="820" mass="91026">MQYDFPVIVLTTVICTVALFTSIYLLDRISITTRKVWLSVAGIATGFGIWATYFIAMLTYSPRIQNSYNTTLVLVSLSAAILLAILSFAVTSGLPQRLGREKGGLLVGCGIAIMHYSGMAAFEVPGRILWNPSMMVISIVLGSLFSTFALPTELRKKTHRTITSGALLLTLVICNHHFAAMATADLIQDQSITVSTNATPVYWLAITVTIACLLIFLLTLIVFTLNVWNLHLATREMEHLNSLANAAFEGLLVYEDGVITMANTSLAKLAGCSAEELTHRDLSLIFPDAMARNWLEEKPCIALKTMLHPLSGEDSIVVEATSRSVIYARKLQKIVAIRDLRDHIKAERDIHYLFNHDTLTGLINRKAFNQELEKLLQDHGANGRLCGKHLAVLCLDLDRFKEVNDLFGHAAGDGLLQTVARRAQQTLRSDQLMARLGGDEFAIIAPGLSDPQQAERIAQKLFSVFADANRSASTSCATISINIGIAIFPQHGHNSPSIMRCAAKALCQAKADGRGVYRFFDVTLDQQMRDRQRLEHDLRLAIANQELSLVYQPLVQTKSREVVGFETLLRWKHQKRGLVPPSVFIPIAEECGQILQIGEWVLHQACKEASSWKRHLNIAVNVSAVQLHSPQFVQITREILKQTKLPPSRLELEITETALIRDPDIALSTIRQLKEIGVRIAMDDFGTGYSSLSHLLTFPFDKIKIDGSFIKSVHVNPRAATIVRAVLELGRGLELPVLAEGVETEEELAFLSAESCEEVQGYLFGKPESIERYLQLTTRALQVPRYTGPIAPKGPVREDTCHHTKLLKQDADLEHQIIRV</sequence>
<dbReference type="Proteomes" id="UP000003039">
    <property type="component" value="Unassembled WGS sequence"/>
</dbReference>
<feature type="transmembrane region" description="Helical" evidence="1">
    <location>
        <begin position="162"/>
        <end position="182"/>
    </location>
</feature>
<dbReference type="eggNOG" id="COG5001">
    <property type="taxonomic scope" value="Bacteria"/>
</dbReference>
<dbReference type="RefSeq" id="WP_003054554.1">
    <property type="nucleotide sequence ID" value="NZ_AAUJ02000001.1"/>
</dbReference>
<keyword evidence="1" id="KW-0472">Membrane</keyword>
<comment type="caution">
    <text evidence="5">The sequence shown here is derived from an EMBL/GenBank/DDBJ whole genome shotgun (WGS) entry which is preliminary data.</text>
</comment>
<proteinExistence type="predicted"/>
<evidence type="ECO:0000259" key="2">
    <source>
        <dbReference type="PROSITE" id="PS50883"/>
    </source>
</evidence>
<keyword evidence="1" id="KW-0812">Transmembrane</keyword>
<dbReference type="CDD" id="cd01948">
    <property type="entry name" value="EAL"/>
    <property type="match status" value="1"/>
</dbReference>
<dbReference type="InterPro" id="IPR035919">
    <property type="entry name" value="EAL_sf"/>
</dbReference>
<dbReference type="InterPro" id="IPR005330">
    <property type="entry name" value="MHYT_dom"/>
</dbReference>
<dbReference type="Pfam" id="PF03707">
    <property type="entry name" value="MHYT"/>
    <property type="match status" value="2"/>
</dbReference>
<dbReference type="Pfam" id="PF00563">
    <property type="entry name" value="EAL"/>
    <property type="match status" value="1"/>
</dbReference>
<name>B7WRG9_COMTK</name>
<feature type="transmembrane region" description="Helical" evidence="1">
    <location>
        <begin position="72"/>
        <end position="91"/>
    </location>
</feature>
<gene>
    <name evidence="5" type="ORF">CtesDRAFT_PD2100</name>
</gene>
<feature type="transmembrane region" description="Helical" evidence="1">
    <location>
        <begin position="38"/>
        <end position="60"/>
    </location>
</feature>
<dbReference type="SUPFAM" id="SSF55073">
    <property type="entry name" value="Nucleotide cyclase"/>
    <property type="match status" value="1"/>
</dbReference>
<dbReference type="AlphaFoldDB" id="B7WRG9"/>
<dbReference type="InterPro" id="IPR001633">
    <property type="entry name" value="EAL_dom"/>
</dbReference>
<dbReference type="Pfam" id="PF00990">
    <property type="entry name" value="GGDEF"/>
    <property type="match status" value="1"/>
</dbReference>
<keyword evidence="1" id="KW-1133">Transmembrane helix</keyword>
<evidence type="ECO:0000259" key="3">
    <source>
        <dbReference type="PROSITE" id="PS50887"/>
    </source>
</evidence>
<dbReference type="SUPFAM" id="SSF141868">
    <property type="entry name" value="EAL domain-like"/>
    <property type="match status" value="1"/>
</dbReference>
<feature type="transmembrane region" description="Helical" evidence="1">
    <location>
        <begin position="103"/>
        <end position="122"/>
    </location>
</feature>
<dbReference type="Gene3D" id="3.30.450.20">
    <property type="entry name" value="PAS domain"/>
    <property type="match status" value="1"/>
</dbReference>
<dbReference type="EMBL" id="AAUJ02000001">
    <property type="protein sequence ID" value="EED67154.1"/>
    <property type="molecule type" value="Genomic_DNA"/>
</dbReference>
<dbReference type="OrthoDB" id="9813903at2"/>
<dbReference type="Gene3D" id="3.30.70.270">
    <property type="match status" value="1"/>
</dbReference>
<dbReference type="GO" id="GO:0016020">
    <property type="term" value="C:membrane"/>
    <property type="evidence" value="ECO:0007669"/>
    <property type="project" value="UniProtKB-UniRule"/>
</dbReference>
<dbReference type="InterPro" id="IPR029787">
    <property type="entry name" value="Nucleotide_cyclase"/>
</dbReference>
<reference evidence="5 6" key="1">
    <citation type="journal article" date="2004" name="Appl. Environ. Microbiol.">
        <title>Mineralization of individual congeners of linear alkylbenzenesulfonate by defined pairs of heterotrophic bacteria.</title>
        <authorList>
            <person name="Schleheck D."/>
            <person name="Knepper T.P."/>
            <person name="Fischer K."/>
            <person name="Cook A.M."/>
        </authorList>
    </citation>
    <scope>NUCLEOTIDE SEQUENCE [LARGE SCALE GENOMIC DNA]</scope>
    <source>
        <strain evidence="6">DSM 14576 / KF-1</strain>
    </source>
</reference>
<dbReference type="Gene3D" id="3.20.20.450">
    <property type="entry name" value="EAL domain"/>
    <property type="match status" value="1"/>
</dbReference>
<accession>B7WRG9</accession>
<dbReference type="PROSITE" id="PS50924">
    <property type="entry name" value="MHYT"/>
    <property type="match status" value="1"/>
</dbReference>
<dbReference type="SUPFAM" id="SSF55785">
    <property type="entry name" value="PYP-like sensor domain (PAS domain)"/>
    <property type="match status" value="1"/>
</dbReference>
<evidence type="ECO:0000313" key="5">
    <source>
        <dbReference type="EMBL" id="EED67154.1"/>
    </source>
</evidence>
<dbReference type="SMART" id="SM00267">
    <property type="entry name" value="GGDEF"/>
    <property type="match status" value="1"/>
</dbReference>
<dbReference type="InterPro" id="IPR035965">
    <property type="entry name" value="PAS-like_dom_sf"/>
</dbReference>
<dbReference type="NCBIfam" id="TIGR00254">
    <property type="entry name" value="GGDEF"/>
    <property type="match status" value="1"/>
</dbReference>
<feature type="transmembrane region" description="Helical" evidence="1">
    <location>
        <begin position="6"/>
        <end position="26"/>
    </location>
</feature>
<feature type="domain" description="GGDEF" evidence="3">
    <location>
        <begin position="388"/>
        <end position="522"/>
    </location>
</feature>